<protein>
    <submittedName>
        <fullName evidence="1">N-methyl-D-aspartate receptor NMDAR2C subunit</fullName>
    </submittedName>
</protein>
<dbReference type="PANTHER" id="PTHR21174">
    <property type="match status" value="1"/>
</dbReference>
<organism evidence="1 2">
    <name type="scientific">Roseateles flavus</name>
    <dbReference type="NCBI Taxonomy" id="3149041"/>
    <lineage>
        <taxon>Bacteria</taxon>
        <taxon>Pseudomonadati</taxon>
        <taxon>Pseudomonadota</taxon>
        <taxon>Betaproteobacteria</taxon>
        <taxon>Burkholderiales</taxon>
        <taxon>Sphaerotilaceae</taxon>
        <taxon>Roseateles</taxon>
    </lineage>
</organism>
<evidence type="ECO:0000313" key="1">
    <source>
        <dbReference type="EMBL" id="MEO3715461.1"/>
    </source>
</evidence>
<reference evidence="1 2" key="1">
    <citation type="submission" date="2024-05" db="EMBL/GenBank/DDBJ databases">
        <title>Roseateles sp. 2.12 16S ribosomal RNA gene Genome sequencing and assembly.</title>
        <authorList>
            <person name="Woo H."/>
        </authorList>
    </citation>
    <scope>NUCLEOTIDE SEQUENCE [LARGE SCALE GENOMIC DNA]</scope>
    <source>
        <strain evidence="1 2">2.12</strain>
    </source>
</reference>
<keyword evidence="2" id="KW-1185">Reference proteome</keyword>
<dbReference type="SUPFAM" id="SSF109604">
    <property type="entry name" value="HD-domain/PDEase-like"/>
    <property type="match status" value="1"/>
</dbReference>
<dbReference type="PIRSF" id="PIRSF035170">
    <property type="entry name" value="HD_phosphohydro"/>
    <property type="match status" value="1"/>
</dbReference>
<gene>
    <name evidence="1" type="ORF">ABDJ40_22035</name>
</gene>
<dbReference type="InterPro" id="IPR009218">
    <property type="entry name" value="HD_phosphohydro"/>
</dbReference>
<evidence type="ECO:0000313" key="2">
    <source>
        <dbReference type="Proteomes" id="UP001462640"/>
    </source>
</evidence>
<dbReference type="EMBL" id="JBDPZC010000014">
    <property type="protein sequence ID" value="MEO3715461.1"/>
    <property type="molecule type" value="Genomic_DNA"/>
</dbReference>
<sequence>MSVEAVGLRAAWLATCAELSIRQDLTLFEDLLAAWNQPWRHYHAGQHLHECLAALAQWRQLAREPGLLALALWFHDAVYEPRAPDNEARSADWARAALPALGLPVPACERVARLVLATRDHVARDADMGLLLDLDLAILAAPAARFAQYESQIRAEYAFVPEPDFRAGRRRILQGFLARERLFVTEALHAAWDAAARANLHQACEALAQS</sequence>
<dbReference type="Proteomes" id="UP001462640">
    <property type="component" value="Unassembled WGS sequence"/>
</dbReference>
<keyword evidence="1" id="KW-0675">Receptor</keyword>
<dbReference type="RefSeq" id="WP_347612926.1">
    <property type="nucleotide sequence ID" value="NZ_JBDPZC010000014.1"/>
</dbReference>
<accession>A0ABV0GK23</accession>
<proteinExistence type="predicted"/>
<name>A0ABV0GK23_9BURK</name>
<dbReference type="PANTHER" id="PTHR21174:SF0">
    <property type="entry name" value="HD PHOSPHOHYDROLASE FAMILY PROTEIN-RELATED"/>
    <property type="match status" value="1"/>
</dbReference>
<comment type="caution">
    <text evidence="1">The sequence shown here is derived from an EMBL/GenBank/DDBJ whole genome shotgun (WGS) entry which is preliminary data.</text>
</comment>